<proteinExistence type="inferred from homology"/>
<dbReference type="RefSeq" id="WP_108687242.1">
    <property type="nucleotide sequence ID" value="NZ_QCYK01000002.1"/>
</dbReference>
<dbReference type="GO" id="GO:0005975">
    <property type="term" value="P:carbohydrate metabolic process"/>
    <property type="evidence" value="ECO:0007669"/>
    <property type="project" value="InterPro"/>
</dbReference>
<dbReference type="InterPro" id="IPR013783">
    <property type="entry name" value="Ig-like_fold"/>
</dbReference>
<protein>
    <submittedName>
        <fullName evidence="8">Beta-galactosidase</fullName>
    </submittedName>
</protein>
<feature type="signal peptide" evidence="4">
    <location>
        <begin position="1"/>
        <end position="24"/>
    </location>
</feature>
<dbReference type="PANTHER" id="PTHR42732">
    <property type="entry name" value="BETA-GALACTOSIDASE"/>
    <property type="match status" value="1"/>
</dbReference>
<dbReference type="PANTHER" id="PTHR42732:SF1">
    <property type="entry name" value="BETA-MANNOSIDASE"/>
    <property type="match status" value="1"/>
</dbReference>
<dbReference type="EMBL" id="QCYK01000002">
    <property type="protein sequence ID" value="PUZ25404.1"/>
    <property type="molecule type" value="Genomic_DNA"/>
</dbReference>
<dbReference type="PRINTS" id="PR00132">
    <property type="entry name" value="GLHYDRLASE2"/>
</dbReference>
<dbReference type="SUPFAM" id="SSF49303">
    <property type="entry name" value="beta-Galactosidase/glucuronidase domain"/>
    <property type="match status" value="1"/>
</dbReference>
<comment type="similarity">
    <text evidence="1">Belongs to the glycosyl hydrolase 2 family.</text>
</comment>
<evidence type="ECO:0000256" key="4">
    <source>
        <dbReference type="SAM" id="SignalP"/>
    </source>
</evidence>
<dbReference type="Gene3D" id="2.60.120.260">
    <property type="entry name" value="Galactose-binding domain-like"/>
    <property type="match status" value="1"/>
</dbReference>
<keyword evidence="3" id="KW-0326">Glycosidase</keyword>
<evidence type="ECO:0000259" key="7">
    <source>
        <dbReference type="Pfam" id="PF02837"/>
    </source>
</evidence>
<dbReference type="InterPro" id="IPR006103">
    <property type="entry name" value="Glyco_hydro_2_cat"/>
</dbReference>
<keyword evidence="4" id="KW-0732">Signal</keyword>
<accession>A0A2T7BGK1</accession>
<dbReference type="InterPro" id="IPR051913">
    <property type="entry name" value="GH2_Domain-Containing"/>
</dbReference>
<evidence type="ECO:0000313" key="9">
    <source>
        <dbReference type="Proteomes" id="UP000244450"/>
    </source>
</evidence>
<dbReference type="GO" id="GO:0004553">
    <property type="term" value="F:hydrolase activity, hydrolyzing O-glycosyl compounds"/>
    <property type="evidence" value="ECO:0007669"/>
    <property type="project" value="InterPro"/>
</dbReference>
<dbReference type="SUPFAM" id="SSF51445">
    <property type="entry name" value="(Trans)glycosidases"/>
    <property type="match status" value="1"/>
</dbReference>
<feature type="domain" description="Glycoside hydrolase family 2 catalytic" evidence="6">
    <location>
        <begin position="290"/>
        <end position="539"/>
    </location>
</feature>
<dbReference type="Gene3D" id="3.20.20.80">
    <property type="entry name" value="Glycosidases"/>
    <property type="match status" value="1"/>
</dbReference>
<dbReference type="Gene3D" id="2.60.40.10">
    <property type="entry name" value="Immunoglobulins"/>
    <property type="match status" value="1"/>
</dbReference>
<feature type="domain" description="Glycoside hydrolase family 2 immunoglobulin-like beta-sandwich" evidence="5">
    <location>
        <begin position="195"/>
        <end position="276"/>
    </location>
</feature>
<evidence type="ECO:0000256" key="3">
    <source>
        <dbReference type="ARBA" id="ARBA00023295"/>
    </source>
</evidence>
<dbReference type="Pfam" id="PF02837">
    <property type="entry name" value="Glyco_hydro_2_N"/>
    <property type="match status" value="1"/>
</dbReference>
<dbReference type="SUPFAM" id="SSF49785">
    <property type="entry name" value="Galactose-binding domain-like"/>
    <property type="match status" value="1"/>
</dbReference>
<dbReference type="Pfam" id="PF02836">
    <property type="entry name" value="Glyco_hydro_2_C"/>
    <property type="match status" value="1"/>
</dbReference>
<dbReference type="InterPro" id="IPR008979">
    <property type="entry name" value="Galactose-bd-like_sf"/>
</dbReference>
<keyword evidence="9" id="KW-1185">Reference proteome</keyword>
<evidence type="ECO:0000256" key="1">
    <source>
        <dbReference type="ARBA" id="ARBA00007401"/>
    </source>
</evidence>
<dbReference type="Pfam" id="PF00703">
    <property type="entry name" value="Glyco_hydro_2"/>
    <property type="match status" value="1"/>
</dbReference>
<feature type="domain" description="Glycosyl hydrolases family 2 sugar binding" evidence="7">
    <location>
        <begin position="72"/>
        <end position="190"/>
    </location>
</feature>
<evidence type="ECO:0000313" key="8">
    <source>
        <dbReference type="EMBL" id="PUZ25404.1"/>
    </source>
</evidence>
<evidence type="ECO:0000259" key="6">
    <source>
        <dbReference type="Pfam" id="PF02836"/>
    </source>
</evidence>
<dbReference type="InterPro" id="IPR006104">
    <property type="entry name" value="Glyco_hydro_2_N"/>
</dbReference>
<dbReference type="InterPro" id="IPR006102">
    <property type="entry name" value="Ig-like_GH2"/>
</dbReference>
<dbReference type="AlphaFoldDB" id="A0A2T7BGK1"/>
<evidence type="ECO:0000256" key="2">
    <source>
        <dbReference type="ARBA" id="ARBA00022801"/>
    </source>
</evidence>
<feature type="chain" id="PRO_5015687058" evidence="4">
    <location>
        <begin position="25"/>
        <end position="655"/>
    </location>
</feature>
<comment type="caution">
    <text evidence="8">The sequence shown here is derived from an EMBL/GenBank/DDBJ whole genome shotgun (WGS) entry which is preliminary data.</text>
</comment>
<evidence type="ECO:0000259" key="5">
    <source>
        <dbReference type="Pfam" id="PF00703"/>
    </source>
</evidence>
<name>A0A2T7BGK1_9BACT</name>
<organism evidence="8 9">
    <name type="scientific">Chitinophaga parva</name>
    <dbReference type="NCBI Taxonomy" id="2169414"/>
    <lineage>
        <taxon>Bacteria</taxon>
        <taxon>Pseudomonadati</taxon>
        <taxon>Bacteroidota</taxon>
        <taxon>Chitinophagia</taxon>
        <taxon>Chitinophagales</taxon>
        <taxon>Chitinophagaceae</taxon>
        <taxon>Chitinophaga</taxon>
    </lineage>
</organism>
<reference evidence="8 9" key="1">
    <citation type="submission" date="2018-04" db="EMBL/GenBank/DDBJ databases">
        <title>Chitinophaga fuyangensis sp. nov., isolated from soil in a chemical factory.</title>
        <authorList>
            <person name="Chen K."/>
        </authorList>
    </citation>
    <scope>NUCLEOTIDE SEQUENCE [LARGE SCALE GENOMIC DNA]</scope>
    <source>
        <strain evidence="8 9">LY-1</strain>
    </source>
</reference>
<dbReference type="InterPro" id="IPR036156">
    <property type="entry name" value="Beta-gal/glucu_dom_sf"/>
</dbReference>
<dbReference type="InterPro" id="IPR006101">
    <property type="entry name" value="Glyco_hydro_2"/>
</dbReference>
<sequence length="655" mass="75010">MINLMPRKNLFSLLLLLIALKTHATDTLYLPTRHWAFAIDPLKVGDNEGWYRDDFRKTTFDYVDLPHCYSVDPRYFFFNGQAWYKKEMELATIPENRRLFLHFEAVYYKCSIYLNNELVGGHEGGYTPFEVELTGKLKTGRNTIAIKVDNNWDTTTIPAARPAREAGDPINSQLIPWMNYGGITRDCWLLSRTSTFIERVKVETDPDLQKGTAIISLRPTLNGKAGAPVQYTLLDPQGKVLRTKWNTNNGIAYTKISNTRLWDQDHPFLYRVQCVAGGDTLLQTFAVRKVEVRGTQLLLNGHPIKMGGANRPLDYPGLGSMEPDSVVEKDMRLMKEAGMEFSRFCHYPVSERTLNWMDAHGMLIIEEAGNWQLAPSQMARPRMRELFRQQFREMIQRDWNHPSIIAWSVGNEFQSFRPEGIQWVKDMKAYANELDNSRLVTFASCFVHNPGLVKKPEDEASNYVDFVSANMYGNYENAIKHIHEIYPNKPLFVSEFGQRADFVKSEDERIAHCKTAIDAFRKADYVIGACLWTYNDYLSRYPNTNPNGYRQWGAVDQNRNPRALYNYLQSEFSPLVITSATWQQEQLVVKVSARADFPVYPTDGYLLEYNGVQARIPALQPGGQTTVTLQAKASAAAILAMLRPGGFVIHRQKIQ</sequence>
<gene>
    <name evidence="8" type="ORF">DCC81_14010</name>
</gene>
<keyword evidence="2" id="KW-0378">Hydrolase</keyword>
<dbReference type="Proteomes" id="UP000244450">
    <property type="component" value="Unassembled WGS sequence"/>
</dbReference>
<dbReference type="InterPro" id="IPR017853">
    <property type="entry name" value="GH"/>
</dbReference>
<dbReference type="OrthoDB" id="857501at2"/>